<dbReference type="Proteomes" id="UP000027222">
    <property type="component" value="Unassembled WGS sequence"/>
</dbReference>
<keyword evidence="3" id="KW-1185">Reference proteome</keyword>
<dbReference type="AlphaFoldDB" id="A0A067SYX3"/>
<protein>
    <submittedName>
        <fullName evidence="2">Uncharacterized protein</fullName>
    </submittedName>
</protein>
<name>A0A067SYX3_GALM3</name>
<reference evidence="3" key="1">
    <citation type="journal article" date="2014" name="Proc. Natl. Acad. Sci. U.S.A.">
        <title>Extensive sampling of basidiomycete genomes demonstrates inadequacy of the white-rot/brown-rot paradigm for wood decay fungi.</title>
        <authorList>
            <person name="Riley R."/>
            <person name="Salamov A.A."/>
            <person name="Brown D.W."/>
            <person name="Nagy L.G."/>
            <person name="Floudas D."/>
            <person name="Held B.W."/>
            <person name="Levasseur A."/>
            <person name="Lombard V."/>
            <person name="Morin E."/>
            <person name="Otillar R."/>
            <person name="Lindquist E.A."/>
            <person name="Sun H."/>
            <person name="LaButti K.M."/>
            <person name="Schmutz J."/>
            <person name="Jabbour D."/>
            <person name="Luo H."/>
            <person name="Baker S.E."/>
            <person name="Pisabarro A.G."/>
            <person name="Walton J.D."/>
            <person name="Blanchette R.A."/>
            <person name="Henrissat B."/>
            <person name="Martin F."/>
            <person name="Cullen D."/>
            <person name="Hibbett D.S."/>
            <person name="Grigoriev I.V."/>
        </authorList>
    </citation>
    <scope>NUCLEOTIDE SEQUENCE [LARGE SCALE GENOMIC DNA]</scope>
    <source>
        <strain evidence="3">CBS 339.88</strain>
    </source>
</reference>
<dbReference type="EMBL" id="KL142379">
    <property type="protein sequence ID" value="KDR76076.1"/>
    <property type="molecule type" value="Genomic_DNA"/>
</dbReference>
<organism evidence="2 3">
    <name type="scientific">Galerina marginata (strain CBS 339.88)</name>
    <dbReference type="NCBI Taxonomy" id="685588"/>
    <lineage>
        <taxon>Eukaryota</taxon>
        <taxon>Fungi</taxon>
        <taxon>Dikarya</taxon>
        <taxon>Basidiomycota</taxon>
        <taxon>Agaricomycotina</taxon>
        <taxon>Agaricomycetes</taxon>
        <taxon>Agaricomycetidae</taxon>
        <taxon>Agaricales</taxon>
        <taxon>Agaricineae</taxon>
        <taxon>Strophariaceae</taxon>
        <taxon>Galerina</taxon>
    </lineage>
</organism>
<evidence type="ECO:0000313" key="3">
    <source>
        <dbReference type="Proteomes" id="UP000027222"/>
    </source>
</evidence>
<feature type="region of interest" description="Disordered" evidence="1">
    <location>
        <begin position="292"/>
        <end position="333"/>
    </location>
</feature>
<evidence type="ECO:0000313" key="2">
    <source>
        <dbReference type="EMBL" id="KDR76076.1"/>
    </source>
</evidence>
<evidence type="ECO:0000256" key="1">
    <source>
        <dbReference type="SAM" id="MobiDB-lite"/>
    </source>
</evidence>
<gene>
    <name evidence="2" type="ORF">GALMADRAFT_210772</name>
</gene>
<sequence>MALLIEEKKSKTFAIPDDFQDGPKGNLWPLLWSATHGPVYFLEPTQSHEALEHWRQVSLTSLDSTAIFLAVKSNQKVFNGYGAQETCDMLSSVLIHPCMPAYQVCGDEQTWTRFKQGVLDYQIGRLDLLATGSLPLVSGQRPFRMNHDAHDCFMSHVMCYQRRDLNDSVTSFYASTKIPKLPPTKVCCNRVRLPNYLLTIPCGKISTKTCNVYTPIIAQPGVDWWPINPLQTVAAMDHDVKNIYSSTTLGPYSFSVFIQCAWTVKKVGDTVPKGCRPLHAISHSQYKRPLASDIKANEPAKKKPKNILADGLENAEPADLNTRTMRSGRKLSR</sequence>
<proteinExistence type="predicted"/>
<dbReference type="OrthoDB" id="3025211at2759"/>
<dbReference type="HOGENOM" id="CLU_834309_0_0_1"/>
<accession>A0A067SYX3</accession>